<feature type="compositionally biased region" description="Basic and acidic residues" evidence="2">
    <location>
        <begin position="307"/>
        <end position="325"/>
    </location>
</feature>
<dbReference type="OrthoDB" id="5077815at2759"/>
<organism evidence="4 5">
    <name type="scientific">Fusarium kuroshium</name>
    <dbReference type="NCBI Taxonomy" id="2010991"/>
    <lineage>
        <taxon>Eukaryota</taxon>
        <taxon>Fungi</taxon>
        <taxon>Dikarya</taxon>
        <taxon>Ascomycota</taxon>
        <taxon>Pezizomycotina</taxon>
        <taxon>Sordariomycetes</taxon>
        <taxon>Hypocreomycetidae</taxon>
        <taxon>Hypocreales</taxon>
        <taxon>Nectriaceae</taxon>
        <taxon>Fusarium</taxon>
        <taxon>Fusarium solani species complex</taxon>
    </lineage>
</organism>
<gene>
    <name evidence="4" type="ORF">CDV36_012715</name>
</gene>
<evidence type="ECO:0000256" key="3">
    <source>
        <dbReference type="SAM" id="Phobius"/>
    </source>
</evidence>
<name>A0A3M2RQX6_9HYPO</name>
<feature type="compositionally biased region" description="Basic and acidic residues" evidence="2">
    <location>
        <begin position="174"/>
        <end position="184"/>
    </location>
</feature>
<feature type="region of interest" description="Disordered" evidence="2">
    <location>
        <begin position="58"/>
        <end position="338"/>
    </location>
</feature>
<feature type="coiled-coil region" evidence="1">
    <location>
        <begin position="505"/>
        <end position="532"/>
    </location>
</feature>
<feature type="compositionally biased region" description="Basic and acidic residues" evidence="2">
    <location>
        <begin position="252"/>
        <end position="277"/>
    </location>
</feature>
<evidence type="ECO:0000256" key="1">
    <source>
        <dbReference type="SAM" id="Coils"/>
    </source>
</evidence>
<protein>
    <submittedName>
        <fullName evidence="4">Uncharacterized protein</fullName>
    </submittedName>
</protein>
<feature type="compositionally biased region" description="Pro residues" evidence="2">
    <location>
        <begin position="290"/>
        <end position="301"/>
    </location>
</feature>
<dbReference type="AlphaFoldDB" id="A0A3M2RQX6"/>
<accession>A0A3M2RQX6</accession>
<keyword evidence="3" id="KW-0472">Membrane</keyword>
<keyword evidence="5" id="KW-1185">Reference proteome</keyword>
<keyword evidence="3" id="KW-1133">Transmembrane helix</keyword>
<keyword evidence="3" id="KW-0812">Transmembrane</keyword>
<dbReference type="EMBL" id="NKUJ01000327">
    <property type="protein sequence ID" value="RMJ07684.1"/>
    <property type="molecule type" value="Genomic_DNA"/>
</dbReference>
<keyword evidence="1" id="KW-0175">Coiled coil</keyword>
<feature type="transmembrane region" description="Helical" evidence="3">
    <location>
        <begin position="349"/>
        <end position="367"/>
    </location>
</feature>
<proteinExistence type="predicted"/>
<feature type="compositionally biased region" description="Basic and acidic residues" evidence="2">
    <location>
        <begin position="225"/>
        <end position="244"/>
    </location>
</feature>
<sequence>MHISHNCLELIFSDIFLTSTLLISKNRSASIFLFLSRVPVIMSDQPHQSNRLTPEDMARMRQSAAADPAYRPGSRPQSAAAGCHRQHPEEPHARRPASQGSSQPQGQPPGRPSSEPTGHRQTPSNGPFQPPLEPIADNSPRMPPPPGGFRRAPQGPSTRPPEHGPSRPTSGVERTPDRHNEHSHSQPYHLGSDGRYTQPRPQPKGEAPHGDGHRHQTPAGNPMSDDGHHEKPRPPKHQSSDGRSSEPGTGARNEHQHPKHGDGHAPRRHGDQEEPPPRSHPGSHSRRGYQPPPNRQPPPPYSEDSDSQEKFKTHNTRRQTDDSRRFQPPPHYVVNGTPGTPLHPDSLKWFWIMLITVAVTVLVYFLVVKWSLFEIGDTVSSWVSGIWGAICETPMGLWGGIRQVISETWRGMGTGLSDVYGICTNVTTTIGEKLSGPTHFVSGAWGSITGWALAKFASESQQPTGSAVIDVTPLSPLIDAWCPAIQVVQHMAYQADTLFKSTERNMVQDQKIKEVRQRNEEYTKELTSTLANDHLWIDFLVRDIEKNPLSELCWPNPSNRSINLWVTSGFYNSFQTGKCRRKLVAQLTTLSKALQCAHDSRSKLLIKVQALLEKDLGRIRQAVCGQRDEYRAVYSERHKDMKPGASDRNAVGSYLDTAAELLGVGDATCRMIEADYAVMAAKVKIMDDEVKFLNVFLAWLATMIEQWETKANDAASQMVAVDVEKMVLERGKRWLNMAEKYSEEM</sequence>
<comment type="caution">
    <text evidence="4">The sequence shown here is derived from an EMBL/GenBank/DDBJ whole genome shotgun (WGS) entry which is preliminary data.</text>
</comment>
<feature type="compositionally biased region" description="Polar residues" evidence="2">
    <location>
        <begin position="115"/>
        <end position="127"/>
    </location>
</feature>
<evidence type="ECO:0000313" key="4">
    <source>
        <dbReference type="EMBL" id="RMJ07684.1"/>
    </source>
</evidence>
<feature type="compositionally biased region" description="Low complexity" evidence="2">
    <location>
        <begin position="96"/>
        <end position="105"/>
    </location>
</feature>
<reference evidence="4 5" key="1">
    <citation type="submission" date="2017-06" db="EMBL/GenBank/DDBJ databases">
        <title>Comparative genomic analysis of Ambrosia Fusariam Clade fungi.</title>
        <authorList>
            <person name="Stajich J.E."/>
            <person name="Carrillo J."/>
            <person name="Kijimoto T."/>
            <person name="Eskalen A."/>
            <person name="O'Donnell K."/>
            <person name="Kasson M."/>
        </authorList>
    </citation>
    <scope>NUCLEOTIDE SEQUENCE [LARGE SCALE GENOMIC DNA]</scope>
    <source>
        <strain evidence="4">UCR3666</strain>
    </source>
</reference>
<dbReference type="Proteomes" id="UP000277212">
    <property type="component" value="Unassembled WGS sequence"/>
</dbReference>
<evidence type="ECO:0000313" key="5">
    <source>
        <dbReference type="Proteomes" id="UP000277212"/>
    </source>
</evidence>
<evidence type="ECO:0000256" key="2">
    <source>
        <dbReference type="SAM" id="MobiDB-lite"/>
    </source>
</evidence>